<feature type="transmembrane region" description="Helical" evidence="6">
    <location>
        <begin position="144"/>
        <end position="165"/>
    </location>
</feature>
<keyword evidence="2" id="KW-1003">Cell membrane</keyword>
<proteinExistence type="predicted"/>
<dbReference type="SUPFAM" id="SSF52821">
    <property type="entry name" value="Rhodanese/Cell cycle control phosphatase"/>
    <property type="match status" value="1"/>
</dbReference>
<keyword evidence="3 6" id="KW-0812">Transmembrane</keyword>
<accession>A0A1G7T1Q0</accession>
<gene>
    <name evidence="8" type="ORF">SAMN05216605_101629</name>
</gene>
<feature type="transmembrane region" description="Helical" evidence="6">
    <location>
        <begin position="49"/>
        <end position="70"/>
    </location>
</feature>
<comment type="subcellular location">
    <subcellularLocation>
        <location evidence="1">Cell membrane</location>
        <topology evidence="1">Multi-pass membrane protein</topology>
    </subcellularLocation>
</comment>
<evidence type="ECO:0000256" key="3">
    <source>
        <dbReference type="ARBA" id="ARBA00022692"/>
    </source>
</evidence>
<feature type="domain" description="Rhodanese" evidence="7">
    <location>
        <begin position="218"/>
        <end position="309"/>
    </location>
</feature>
<dbReference type="InterPro" id="IPR036873">
    <property type="entry name" value="Rhodanese-like_dom_sf"/>
</dbReference>
<protein>
    <submittedName>
        <fullName evidence="8">Membrane protein DedA, SNARE-associated domain</fullName>
    </submittedName>
</protein>
<evidence type="ECO:0000259" key="7">
    <source>
        <dbReference type="PROSITE" id="PS50206"/>
    </source>
</evidence>
<dbReference type="Pfam" id="PF09335">
    <property type="entry name" value="VTT_dom"/>
    <property type="match status" value="1"/>
</dbReference>
<evidence type="ECO:0000256" key="2">
    <source>
        <dbReference type="ARBA" id="ARBA00022475"/>
    </source>
</evidence>
<keyword evidence="9" id="KW-1185">Reference proteome</keyword>
<dbReference type="EMBL" id="FNCO01000001">
    <property type="protein sequence ID" value="SDG28954.1"/>
    <property type="molecule type" value="Genomic_DNA"/>
</dbReference>
<dbReference type="AlphaFoldDB" id="A0A1G7T1Q0"/>
<dbReference type="STRING" id="89065.SAMN05216605_101629"/>
<name>A0A1G7T1Q0_9PSED</name>
<evidence type="ECO:0000256" key="5">
    <source>
        <dbReference type="ARBA" id="ARBA00023136"/>
    </source>
</evidence>
<organism evidence="8 9">
    <name type="scientific">Pseudomonas abietaniphila</name>
    <dbReference type="NCBI Taxonomy" id="89065"/>
    <lineage>
        <taxon>Bacteria</taxon>
        <taxon>Pseudomonadati</taxon>
        <taxon>Pseudomonadota</taxon>
        <taxon>Gammaproteobacteria</taxon>
        <taxon>Pseudomonadales</taxon>
        <taxon>Pseudomonadaceae</taxon>
        <taxon>Pseudomonas</taxon>
    </lineage>
</organism>
<evidence type="ECO:0000313" key="9">
    <source>
        <dbReference type="Proteomes" id="UP000182894"/>
    </source>
</evidence>
<evidence type="ECO:0000256" key="6">
    <source>
        <dbReference type="SAM" id="Phobius"/>
    </source>
</evidence>
<dbReference type="Proteomes" id="UP000182894">
    <property type="component" value="Unassembled WGS sequence"/>
</dbReference>
<dbReference type="InterPro" id="IPR001763">
    <property type="entry name" value="Rhodanese-like_dom"/>
</dbReference>
<dbReference type="GO" id="GO:0005886">
    <property type="term" value="C:plasma membrane"/>
    <property type="evidence" value="ECO:0007669"/>
    <property type="project" value="UniProtKB-SubCell"/>
</dbReference>
<dbReference type="RefSeq" id="WP_074750081.1">
    <property type="nucleotide sequence ID" value="NZ_FNCO01000001.1"/>
</dbReference>
<feature type="transmembrane region" description="Helical" evidence="6">
    <location>
        <begin position="171"/>
        <end position="192"/>
    </location>
</feature>
<sequence length="316" mass="33854">MNELQQLNESHGLLLVFVNVLLEQIGLPVPAYPTLIVTGALAMQSKPLLGAGVLVAMVACLIADGLWYWAGKRYGGVLLKSICKISLSQDTCIRQGLNVYDRVGPRAMLLSKFLPGAGALVTTVAGMNGTPIATFMRYSLAGSFIWAGSALLLGMLFTDAIIPLLSLLASYLPIAIAGVLTALGLFIGWKYWKRRHLMSRTSKVPRITVPELLALRDSVDAPVVIDVRPKFHTAVVEGIPGAVSISLEEPLEPWLAQLADVDMVFYCACPNELSAALLAQKLRAHGLTRGKALVGGLDAWREAHNESDTPGQTATA</sequence>
<evidence type="ECO:0000313" key="8">
    <source>
        <dbReference type="EMBL" id="SDG28954.1"/>
    </source>
</evidence>
<evidence type="ECO:0000256" key="1">
    <source>
        <dbReference type="ARBA" id="ARBA00004651"/>
    </source>
</evidence>
<dbReference type="InterPro" id="IPR051311">
    <property type="entry name" value="DedA_domain"/>
</dbReference>
<keyword evidence="5 6" id="KW-0472">Membrane</keyword>
<dbReference type="OrthoDB" id="21108at2"/>
<dbReference type="PROSITE" id="PS50206">
    <property type="entry name" value="RHODANESE_3"/>
    <property type="match status" value="1"/>
</dbReference>
<dbReference type="Gene3D" id="3.40.250.10">
    <property type="entry name" value="Rhodanese-like domain"/>
    <property type="match status" value="1"/>
</dbReference>
<keyword evidence="4 6" id="KW-1133">Transmembrane helix</keyword>
<dbReference type="Pfam" id="PF00581">
    <property type="entry name" value="Rhodanese"/>
    <property type="match status" value="1"/>
</dbReference>
<reference evidence="9" key="1">
    <citation type="submission" date="2016-10" db="EMBL/GenBank/DDBJ databases">
        <authorList>
            <person name="Varghese N."/>
            <person name="Submissions S."/>
        </authorList>
    </citation>
    <scope>NUCLEOTIDE SEQUENCE [LARGE SCALE GENOMIC DNA]</scope>
    <source>
        <strain evidence="9">ATCC 700689</strain>
    </source>
</reference>
<dbReference type="PANTHER" id="PTHR42709">
    <property type="entry name" value="ALKALINE PHOSPHATASE LIKE PROTEIN"/>
    <property type="match status" value="1"/>
</dbReference>
<dbReference type="PANTHER" id="PTHR42709:SF6">
    <property type="entry name" value="UNDECAPRENYL PHOSPHATE TRANSPORTER A"/>
    <property type="match status" value="1"/>
</dbReference>
<dbReference type="InterPro" id="IPR032816">
    <property type="entry name" value="VTT_dom"/>
</dbReference>
<evidence type="ECO:0000256" key="4">
    <source>
        <dbReference type="ARBA" id="ARBA00022989"/>
    </source>
</evidence>
<dbReference type="SMART" id="SM00450">
    <property type="entry name" value="RHOD"/>
    <property type="match status" value="1"/>
</dbReference>